<dbReference type="AlphaFoldDB" id="Q703Z9"/>
<feature type="domain" description="Pyruvate/ketoisovalerate oxidoreductase catalytic" evidence="5">
    <location>
        <begin position="15"/>
        <end position="217"/>
    </location>
</feature>
<evidence type="ECO:0000256" key="3">
    <source>
        <dbReference type="ARBA" id="ARBA00023002"/>
    </source>
</evidence>
<evidence type="ECO:0000259" key="5">
    <source>
        <dbReference type="Pfam" id="PF01558"/>
    </source>
</evidence>
<dbReference type="Pfam" id="PF01558">
    <property type="entry name" value="POR"/>
    <property type="match status" value="1"/>
</dbReference>
<dbReference type="InterPro" id="IPR050722">
    <property type="entry name" value="Pyruvate:ferred/Flavod_OxRd"/>
</dbReference>
<dbReference type="GO" id="GO:0018491">
    <property type="term" value="F:2-oxobutyrate synthase activity"/>
    <property type="evidence" value="ECO:0007669"/>
    <property type="project" value="UniProtKB-ARBA"/>
</dbReference>
<dbReference type="Pfam" id="PF17147">
    <property type="entry name" value="PFOR_II"/>
    <property type="match status" value="1"/>
</dbReference>
<dbReference type="Gene3D" id="3.40.50.920">
    <property type="match status" value="1"/>
</dbReference>
<organism evidence="8">
    <name type="scientific">Thermoproteus tenax</name>
    <dbReference type="NCBI Taxonomy" id="2271"/>
    <lineage>
        <taxon>Archaea</taxon>
        <taxon>Thermoproteota</taxon>
        <taxon>Thermoprotei</taxon>
        <taxon>Thermoproteales</taxon>
        <taxon>Thermoproteaceae</taxon>
        <taxon>Thermoproteus</taxon>
    </lineage>
</organism>
<reference evidence="8" key="1">
    <citation type="journal article" date="2004" name="J. Bacteriol.">
        <title>Reconstruction of the central carbohydrate metabolism of Thermoproteus tenax using genomic and biochemical data.</title>
        <authorList>
            <person name="Siebers B."/>
            <person name="Tjaden B."/>
            <person name="Michalke K."/>
            <person name="Doerr C."/>
            <person name="Ahmed H."/>
            <person name="Zaparty M."/>
            <person name="Gordon P."/>
            <person name="Sensen C.W."/>
            <person name="Zibat A."/>
            <person name="Klenk H.P."/>
            <person name="Schuster S.C."/>
            <person name="Hensel R."/>
        </authorList>
    </citation>
    <scope>NUCLEOTIDE SEQUENCE</scope>
</reference>
<keyword evidence="3 8" id="KW-0560">Oxidoreductase</keyword>
<evidence type="ECO:0000256" key="1">
    <source>
        <dbReference type="ARBA" id="ARBA00011631"/>
    </source>
</evidence>
<gene>
    <name evidence="8" type="primary">oor</name>
</gene>
<evidence type="ECO:0000256" key="2">
    <source>
        <dbReference type="ARBA" id="ARBA00012691"/>
    </source>
</evidence>
<dbReference type="CDD" id="cd07034">
    <property type="entry name" value="TPP_PYR_PFOR_IOR-alpha_like"/>
    <property type="match status" value="1"/>
</dbReference>
<dbReference type="NCBIfam" id="TIGR03710">
    <property type="entry name" value="OAFO_sf"/>
    <property type="match status" value="1"/>
</dbReference>
<evidence type="ECO:0000259" key="6">
    <source>
        <dbReference type="Pfam" id="PF01855"/>
    </source>
</evidence>
<dbReference type="InterPro" id="IPR002880">
    <property type="entry name" value="Pyrv_Fd/Flavodoxin_OxRdtase_N"/>
</dbReference>
<dbReference type="InterPro" id="IPR019752">
    <property type="entry name" value="Pyrv/ketoisovalerate_OxRed_cat"/>
</dbReference>
<dbReference type="InterPro" id="IPR033412">
    <property type="entry name" value="PFOR_II"/>
</dbReference>
<dbReference type="GO" id="GO:0006979">
    <property type="term" value="P:response to oxidative stress"/>
    <property type="evidence" value="ECO:0007669"/>
    <property type="project" value="TreeGrafter"/>
</dbReference>
<feature type="domain" description="Pyruvate:ferredoxin oxidoreductase core" evidence="7">
    <location>
        <begin position="528"/>
        <end position="613"/>
    </location>
</feature>
<dbReference type="InterPro" id="IPR022367">
    <property type="entry name" value="2-oxoacid/accept_OxRdtase_asu"/>
</dbReference>
<dbReference type="GO" id="GO:0019164">
    <property type="term" value="F:pyruvate synthase activity"/>
    <property type="evidence" value="ECO:0007669"/>
    <property type="project" value="UniProtKB-ARBA"/>
</dbReference>
<dbReference type="SUPFAM" id="SSF52922">
    <property type="entry name" value="TK C-terminal domain-like"/>
    <property type="match status" value="1"/>
</dbReference>
<evidence type="ECO:0000313" key="8">
    <source>
        <dbReference type="EMBL" id="CAF18495.1"/>
    </source>
</evidence>
<name>Q703Z9_THETE</name>
<keyword evidence="8" id="KW-0670">Pyruvate</keyword>
<protein>
    <recommendedName>
        <fullName evidence="2">2-oxoacid oxidoreductase (ferredoxin)</fullName>
        <ecNumber evidence="2">1.2.7.11</ecNumber>
    </recommendedName>
</protein>
<dbReference type="Pfam" id="PF01855">
    <property type="entry name" value="POR_N"/>
    <property type="match status" value="1"/>
</dbReference>
<proteinExistence type="predicted"/>
<dbReference type="EMBL" id="AJ621314">
    <property type="protein sequence ID" value="CAF18495.1"/>
    <property type="molecule type" value="Genomic_DNA"/>
</dbReference>
<comment type="subunit">
    <text evidence="1">Heterodimer composed of an alpha and a beta subunit.</text>
</comment>
<dbReference type="InterPro" id="IPR002869">
    <property type="entry name" value="Pyrv_flavodox_OxRed_cen"/>
</dbReference>
<sequence>MIMTELSFLIGGPQGKGVETASIMFIYAVGSAGYYVYGRREFWSNIAGGRHSYFVGKVSDKWPPGGIEKKAKLALLMEGQSVFEHIFHIEPGGVVVYNSEEDSKTLDSFTMISRTAAERLARFFKQQGREPTVKSAIEYIRSQGAKVVGLPFNKLLLEIGRKIGVTSPVMLSRFVNTLVVAVGTSLLGLPIEYVERGVTFALGRKKEVIEQNKAVAAEVSKLVTERVEVLRPREPGVKRIYWNGNEAVSVGKIMGGVRFISFYPITPSTDDPMFAERKLPYPVLPVSEELKAMERVGAVVLQTEDELAAIAAAAGAAMAGARAATATSGPGMSLMAETISMLGMAELGVVLTLWSRAGPSTGLATRTGQHDLLYSLFIGHGEFPKIVLASGDLEEAFYDAIKVANWADKYQVPVIHLVDKDLSNTFAIMPAPDPYSVKIERPQPVVFQEERNANRYEITDDGLPVRYLPGISKAVYHVVSLEHDPEGDPDEDAEMVKRMYDKRMRKLELISREIPEEDKVRYYGPSNAETVIVSWGTTKMQILAAIERLRNVGFLQLRLLYPFPSELVRRYLQGRRALFIEGNYMAQGSLLVRMFAGISADGVAVKYNGRPITVDEVLEAYERFEKGEKRIELDWDL</sequence>
<dbReference type="SUPFAM" id="SSF52518">
    <property type="entry name" value="Thiamin diphosphate-binding fold (THDP-binding)"/>
    <property type="match status" value="1"/>
</dbReference>
<feature type="domain" description="Pyruvate flavodoxin/ferredoxin oxidoreductase pyrimidine binding" evidence="6">
    <location>
        <begin position="251"/>
        <end position="501"/>
    </location>
</feature>
<dbReference type="EC" id="1.2.7.11" evidence="2"/>
<evidence type="ECO:0000259" key="7">
    <source>
        <dbReference type="Pfam" id="PF17147"/>
    </source>
</evidence>
<dbReference type="Gene3D" id="3.40.50.970">
    <property type="match status" value="1"/>
</dbReference>
<dbReference type="InterPro" id="IPR029061">
    <property type="entry name" value="THDP-binding"/>
</dbReference>
<dbReference type="PANTHER" id="PTHR32154">
    <property type="entry name" value="PYRUVATE-FLAVODOXIN OXIDOREDUCTASE-RELATED"/>
    <property type="match status" value="1"/>
</dbReference>
<accession>Q703Z9</accession>
<dbReference type="InterPro" id="IPR009014">
    <property type="entry name" value="Transketo_C/PFOR_II"/>
</dbReference>
<evidence type="ECO:0000256" key="4">
    <source>
        <dbReference type="ARBA" id="ARBA00048893"/>
    </source>
</evidence>
<comment type="catalytic activity">
    <reaction evidence="4">
        <text>a 2-oxocarboxylate + 2 oxidized [2Fe-2S]-[ferredoxin] + CoA = an acyl-CoA + 2 reduced [2Fe-2S]-[ferredoxin] + CO2 + H(+)</text>
        <dbReference type="Rhea" id="RHEA:42316"/>
        <dbReference type="Rhea" id="RHEA-COMP:10000"/>
        <dbReference type="Rhea" id="RHEA-COMP:10001"/>
        <dbReference type="ChEBI" id="CHEBI:15378"/>
        <dbReference type="ChEBI" id="CHEBI:16526"/>
        <dbReference type="ChEBI" id="CHEBI:33737"/>
        <dbReference type="ChEBI" id="CHEBI:33738"/>
        <dbReference type="ChEBI" id="CHEBI:35179"/>
        <dbReference type="ChEBI" id="CHEBI:57287"/>
        <dbReference type="ChEBI" id="CHEBI:58342"/>
        <dbReference type="EC" id="1.2.7.11"/>
    </reaction>
</comment>
<dbReference type="PANTHER" id="PTHR32154:SF16">
    <property type="entry name" value="PYRUVATE FLAVODOXIN_FERREDOXIN OXIDOREDUCTASE DOMAIN PROTEIN"/>
    <property type="match status" value="1"/>
</dbReference>
<dbReference type="Gene3D" id="3.40.920.10">
    <property type="entry name" value="Pyruvate-ferredoxin oxidoreductase, PFOR, domain III"/>
    <property type="match status" value="1"/>
</dbReference>
<dbReference type="FunFam" id="3.40.50.970:FF:000022">
    <property type="entry name" value="2-oxoglutarate ferredoxin oxidoreductase alpha subunit"/>
    <property type="match status" value="1"/>
</dbReference>
<dbReference type="SUPFAM" id="SSF53323">
    <property type="entry name" value="Pyruvate-ferredoxin oxidoreductase, PFOR, domain III"/>
    <property type="match status" value="1"/>
</dbReference>